<dbReference type="SUPFAM" id="SSF52540">
    <property type="entry name" value="P-loop containing nucleoside triphosphate hydrolases"/>
    <property type="match status" value="2"/>
</dbReference>
<evidence type="ECO:0000313" key="3">
    <source>
        <dbReference type="EMBL" id="GAA1983362.1"/>
    </source>
</evidence>
<dbReference type="Gene3D" id="3.40.50.300">
    <property type="entry name" value="P-loop containing nucleotide triphosphate hydrolases"/>
    <property type="match status" value="2"/>
</dbReference>
<organism evidence="3 4">
    <name type="scientific">Amycolatopsis minnesotensis</name>
    <dbReference type="NCBI Taxonomy" id="337894"/>
    <lineage>
        <taxon>Bacteria</taxon>
        <taxon>Bacillati</taxon>
        <taxon>Actinomycetota</taxon>
        <taxon>Actinomycetes</taxon>
        <taxon>Pseudonocardiales</taxon>
        <taxon>Pseudonocardiaceae</taxon>
        <taxon>Amycolatopsis</taxon>
    </lineage>
</organism>
<dbReference type="InterPro" id="IPR000330">
    <property type="entry name" value="SNF2_N"/>
</dbReference>
<keyword evidence="4" id="KW-1185">Reference proteome</keyword>
<dbReference type="Pfam" id="PF00176">
    <property type="entry name" value="SNF2-rel_dom"/>
    <property type="match status" value="1"/>
</dbReference>
<dbReference type="RefSeq" id="WP_344429057.1">
    <property type="nucleotide sequence ID" value="NZ_BAAANN010000038.1"/>
</dbReference>
<dbReference type="InterPro" id="IPR014001">
    <property type="entry name" value="Helicase_ATP-bd"/>
</dbReference>
<dbReference type="PROSITE" id="PS51192">
    <property type="entry name" value="HELICASE_ATP_BIND_1"/>
    <property type="match status" value="1"/>
</dbReference>
<sequence>MTTEVAALRRHANGTVRHIPATTGHRGGWLVDAAPHVAVRMKRCLPRIQQSRSGTITLLDTPEMAADLDWLLSRWPMRIDPAAEEHLRAQAERHRGTQDAVLQILAGRRMNTGARTPAREPYPEQRQAADLVIATGRALIGDEVGLGKSFAGLLVLSAADALPAVVVTLTHLPRQWIVKELAAAFPELRGHIITTGTVYDPGDVDVLAISYSKLAAWADYLAGTVKTVIFDEIQELRHHNTAKYTAAGRIADSATYRVGLSATPVFNWGGEAYNILDLLAPDSLGSREEFLREWGTDLGGGKVATRDPKALGEHLRGEGLLIARTRADVGRPLPQPILAEQNVDGDPEVYRRLAGDAAALARFVLDKTMPSKDRWQAAGQMDLALRQATGIAKAPAVAAFCELLLHTTERIVLWGWHRAVYQVWLDALADYHPVLYTGSETPARKQKSVEAFLDGDARVLIMSLRSGAGLDGLQMGCDTGVFGELDWSPQVHLQCVGRLRRDGITDQPKAYFCLSDQGSDPPMRDLLDVKRMQNDPMLHPRAATVEPAASGLNHIRALAESVLARTTTSKAS</sequence>
<protein>
    <recommendedName>
        <fullName evidence="2">Helicase ATP-binding domain-containing protein</fullName>
    </recommendedName>
</protein>
<name>A0ABN2SAN4_9PSEU</name>
<evidence type="ECO:0000259" key="2">
    <source>
        <dbReference type="PROSITE" id="PS51192"/>
    </source>
</evidence>
<proteinExistence type="predicted"/>
<feature type="domain" description="Helicase ATP-binding" evidence="2">
    <location>
        <begin position="129"/>
        <end position="282"/>
    </location>
</feature>
<dbReference type="InterPro" id="IPR027417">
    <property type="entry name" value="P-loop_NTPase"/>
</dbReference>
<dbReference type="Proteomes" id="UP001501116">
    <property type="component" value="Unassembled WGS sequence"/>
</dbReference>
<dbReference type="SMART" id="SM00487">
    <property type="entry name" value="DEXDc"/>
    <property type="match status" value="1"/>
</dbReference>
<dbReference type="CDD" id="cd18793">
    <property type="entry name" value="SF2_C_SNF"/>
    <property type="match status" value="1"/>
</dbReference>
<reference evidence="3 4" key="1">
    <citation type="journal article" date="2019" name="Int. J. Syst. Evol. Microbiol.">
        <title>The Global Catalogue of Microorganisms (GCM) 10K type strain sequencing project: providing services to taxonomists for standard genome sequencing and annotation.</title>
        <authorList>
            <consortium name="The Broad Institute Genomics Platform"/>
            <consortium name="The Broad Institute Genome Sequencing Center for Infectious Disease"/>
            <person name="Wu L."/>
            <person name="Ma J."/>
        </authorList>
    </citation>
    <scope>NUCLEOTIDE SEQUENCE [LARGE SCALE GENOMIC DNA]</scope>
    <source>
        <strain evidence="3 4">JCM 14545</strain>
    </source>
</reference>
<evidence type="ECO:0000256" key="1">
    <source>
        <dbReference type="ARBA" id="ARBA00022801"/>
    </source>
</evidence>
<dbReference type="PANTHER" id="PTHR45766">
    <property type="entry name" value="DNA ANNEALING HELICASE AND ENDONUCLEASE ZRANB3 FAMILY MEMBER"/>
    <property type="match status" value="1"/>
</dbReference>
<dbReference type="InterPro" id="IPR049730">
    <property type="entry name" value="SNF2/RAD54-like_C"/>
</dbReference>
<keyword evidence="1" id="KW-0378">Hydrolase</keyword>
<comment type="caution">
    <text evidence="3">The sequence shown here is derived from an EMBL/GenBank/DDBJ whole genome shotgun (WGS) entry which is preliminary data.</text>
</comment>
<dbReference type="PANTHER" id="PTHR45766:SF6">
    <property type="entry name" value="SWI_SNF-RELATED MATRIX-ASSOCIATED ACTIN-DEPENDENT REGULATOR OF CHROMATIN SUBFAMILY A-LIKE PROTEIN 1"/>
    <property type="match status" value="1"/>
</dbReference>
<gene>
    <name evidence="3" type="ORF">GCM10009754_70630</name>
</gene>
<evidence type="ECO:0000313" key="4">
    <source>
        <dbReference type="Proteomes" id="UP001501116"/>
    </source>
</evidence>
<accession>A0ABN2SAN4</accession>
<dbReference type="EMBL" id="BAAANN010000038">
    <property type="protein sequence ID" value="GAA1983362.1"/>
    <property type="molecule type" value="Genomic_DNA"/>
</dbReference>